<dbReference type="Proteomes" id="UP001596108">
    <property type="component" value="Unassembled WGS sequence"/>
</dbReference>
<keyword evidence="3" id="KW-1185">Reference proteome</keyword>
<sequence length="42" mass="4782">MDKDIHPYTVRHQVGANPMVIGYWVFPILVILGAILLAIFMK</sequence>
<organism evidence="2 3">
    <name type="scientific">Cohnella yongneupensis</name>
    <dbReference type="NCBI Taxonomy" id="425006"/>
    <lineage>
        <taxon>Bacteria</taxon>
        <taxon>Bacillati</taxon>
        <taxon>Bacillota</taxon>
        <taxon>Bacilli</taxon>
        <taxon>Bacillales</taxon>
        <taxon>Paenibacillaceae</taxon>
        <taxon>Cohnella</taxon>
    </lineage>
</organism>
<evidence type="ECO:0000313" key="3">
    <source>
        <dbReference type="Proteomes" id="UP001596108"/>
    </source>
</evidence>
<proteinExistence type="predicted"/>
<evidence type="ECO:0000256" key="1">
    <source>
        <dbReference type="SAM" id="Phobius"/>
    </source>
</evidence>
<gene>
    <name evidence="2" type="ORF">ACFPQ4_01790</name>
</gene>
<dbReference type="EMBL" id="JBHSNC010000006">
    <property type="protein sequence ID" value="MFC5528189.1"/>
    <property type="molecule type" value="Genomic_DNA"/>
</dbReference>
<keyword evidence="1" id="KW-0472">Membrane</keyword>
<comment type="caution">
    <text evidence="2">The sequence shown here is derived from an EMBL/GenBank/DDBJ whole genome shotgun (WGS) entry which is preliminary data.</text>
</comment>
<keyword evidence="1" id="KW-0812">Transmembrane</keyword>
<name>A0ABW0QZ32_9BACL</name>
<feature type="transmembrane region" description="Helical" evidence="1">
    <location>
        <begin position="20"/>
        <end position="40"/>
    </location>
</feature>
<protein>
    <submittedName>
        <fullName evidence="2">Uncharacterized protein</fullName>
    </submittedName>
</protein>
<dbReference type="RefSeq" id="WP_378110010.1">
    <property type="nucleotide sequence ID" value="NZ_JBHSNC010000006.1"/>
</dbReference>
<accession>A0ABW0QZ32</accession>
<evidence type="ECO:0000313" key="2">
    <source>
        <dbReference type="EMBL" id="MFC5528189.1"/>
    </source>
</evidence>
<keyword evidence="1" id="KW-1133">Transmembrane helix</keyword>
<reference evidence="3" key="1">
    <citation type="journal article" date="2019" name="Int. J. Syst. Evol. Microbiol.">
        <title>The Global Catalogue of Microorganisms (GCM) 10K type strain sequencing project: providing services to taxonomists for standard genome sequencing and annotation.</title>
        <authorList>
            <consortium name="The Broad Institute Genomics Platform"/>
            <consortium name="The Broad Institute Genome Sequencing Center for Infectious Disease"/>
            <person name="Wu L."/>
            <person name="Ma J."/>
        </authorList>
    </citation>
    <scope>NUCLEOTIDE SEQUENCE [LARGE SCALE GENOMIC DNA]</scope>
    <source>
        <strain evidence="3">CGMCC 1.18578</strain>
    </source>
</reference>